<evidence type="ECO:0000256" key="6">
    <source>
        <dbReference type="ARBA" id="ARBA00023316"/>
    </source>
</evidence>
<dbReference type="EMBL" id="MGJD01000003">
    <property type="protein sequence ID" value="OGN01860.1"/>
    <property type="molecule type" value="Genomic_DNA"/>
</dbReference>
<keyword evidence="4 7" id="KW-0472">Membrane</keyword>
<evidence type="ECO:0000256" key="1">
    <source>
        <dbReference type="ARBA" id="ARBA00022475"/>
    </source>
</evidence>
<evidence type="ECO:0000256" key="5">
    <source>
        <dbReference type="ARBA" id="ARBA00023239"/>
    </source>
</evidence>
<evidence type="ECO:0000256" key="3">
    <source>
        <dbReference type="ARBA" id="ARBA00022989"/>
    </source>
</evidence>
<keyword evidence="2 7" id="KW-0812">Transmembrane</keyword>
<reference evidence="8 9" key="1">
    <citation type="journal article" date="2016" name="Nat. Commun.">
        <title>Thousands of microbial genomes shed light on interconnected biogeochemical processes in an aquifer system.</title>
        <authorList>
            <person name="Anantharaman K."/>
            <person name="Brown C.T."/>
            <person name="Hug L.A."/>
            <person name="Sharon I."/>
            <person name="Castelle C.J."/>
            <person name="Probst A.J."/>
            <person name="Thomas B.C."/>
            <person name="Singh A."/>
            <person name="Wilkins M.J."/>
            <person name="Karaoz U."/>
            <person name="Brodie E.L."/>
            <person name="Williams K.H."/>
            <person name="Hubbard S.S."/>
            <person name="Banfield J.F."/>
        </authorList>
    </citation>
    <scope>NUCLEOTIDE SEQUENCE [LARGE SCALE GENOMIC DNA]</scope>
</reference>
<comment type="catalytic activity">
    <reaction evidence="7">
        <text>a peptidoglycan chain = a peptidoglycan chain with N-acetyl-1,6-anhydromuramyl-[peptide] at the reducing end + a peptidoglycan chain with N-acetylglucosamine at the non-reducing end.</text>
        <dbReference type="EC" id="4.2.2.29"/>
    </reaction>
</comment>
<feature type="site" description="Important for catalytic activity" evidence="7">
    <location>
        <position position="182"/>
    </location>
</feature>
<keyword evidence="1 7" id="KW-1003">Cell membrane</keyword>
<comment type="caution">
    <text evidence="8">The sequence shown here is derived from an EMBL/GenBank/DDBJ whole genome shotgun (WGS) entry which is preliminary data.</text>
</comment>
<dbReference type="GO" id="GO:0009252">
    <property type="term" value="P:peptidoglycan biosynthetic process"/>
    <property type="evidence" value="ECO:0007669"/>
    <property type="project" value="UniProtKB-UniRule"/>
</dbReference>
<dbReference type="PANTHER" id="PTHR30518">
    <property type="entry name" value="ENDOLYTIC MUREIN TRANSGLYCOSYLASE"/>
    <property type="match status" value="1"/>
</dbReference>
<dbReference type="GO" id="GO:0008932">
    <property type="term" value="F:lytic endotransglycosylase activity"/>
    <property type="evidence" value="ECO:0007669"/>
    <property type="project" value="UniProtKB-UniRule"/>
</dbReference>
<keyword evidence="3 7" id="KW-1133">Transmembrane helix</keyword>
<name>A0A1F8ENF7_9BACT</name>
<dbReference type="Proteomes" id="UP000177117">
    <property type="component" value="Unassembled WGS sequence"/>
</dbReference>
<dbReference type="GO" id="GO:0005886">
    <property type="term" value="C:plasma membrane"/>
    <property type="evidence" value="ECO:0007669"/>
    <property type="project" value="UniProtKB-UniRule"/>
</dbReference>
<dbReference type="EC" id="4.2.2.29" evidence="7"/>
<dbReference type="Pfam" id="PF02618">
    <property type="entry name" value="YceG"/>
    <property type="match status" value="1"/>
</dbReference>
<protein>
    <recommendedName>
        <fullName evidence="7">Endolytic murein transglycosylase</fullName>
        <ecNumber evidence="7">4.2.2.29</ecNumber>
    </recommendedName>
    <alternativeName>
        <fullName evidence="7">Peptidoglycan lytic transglycosylase</fullName>
    </alternativeName>
    <alternativeName>
        <fullName evidence="7">Peptidoglycan polymerization terminase</fullName>
    </alternativeName>
</protein>
<keyword evidence="6 7" id="KW-0961">Cell wall biogenesis/degradation</keyword>
<evidence type="ECO:0000256" key="4">
    <source>
        <dbReference type="ARBA" id="ARBA00023136"/>
    </source>
</evidence>
<evidence type="ECO:0000256" key="2">
    <source>
        <dbReference type="ARBA" id="ARBA00022692"/>
    </source>
</evidence>
<comment type="function">
    <text evidence="7">Functions as a peptidoglycan terminase that cleaves nascent peptidoglycan strands endolytically to terminate their elongation.</text>
</comment>
<dbReference type="InterPro" id="IPR003770">
    <property type="entry name" value="MLTG-like"/>
</dbReference>
<dbReference type="PANTHER" id="PTHR30518:SF2">
    <property type="entry name" value="ENDOLYTIC MUREIN TRANSGLYCOSYLASE"/>
    <property type="match status" value="1"/>
</dbReference>
<gene>
    <name evidence="7" type="primary">mltG</name>
    <name evidence="8" type="ORF">A2650_04870</name>
</gene>
<comment type="similarity">
    <text evidence="7">Belongs to the transglycosylase MltG family.</text>
</comment>
<accession>A0A1F8ENF7</accession>
<evidence type="ECO:0000256" key="7">
    <source>
        <dbReference type="HAMAP-Rule" id="MF_02065"/>
    </source>
</evidence>
<evidence type="ECO:0000313" key="9">
    <source>
        <dbReference type="Proteomes" id="UP000177117"/>
    </source>
</evidence>
<dbReference type="Gene3D" id="3.30.1490.480">
    <property type="entry name" value="Endolytic murein transglycosylase"/>
    <property type="match status" value="1"/>
</dbReference>
<dbReference type="AlphaFoldDB" id="A0A1F8ENF7"/>
<proteinExistence type="inferred from homology"/>
<dbReference type="GO" id="GO:0071555">
    <property type="term" value="P:cell wall organization"/>
    <property type="evidence" value="ECO:0007669"/>
    <property type="project" value="UniProtKB-KW"/>
</dbReference>
<organism evidence="8 9">
    <name type="scientific">Candidatus Yanofskybacteria bacterium RIFCSPHIGHO2_01_FULL_41_53</name>
    <dbReference type="NCBI Taxonomy" id="1802663"/>
    <lineage>
        <taxon>Bacteria</taxon>
        <taxon>Candidatus Yanofskyibacteriota</taxon>
    </lineage>
</organism>
<dbReference type="HAMAP" id="MF_02065">
    <property type="entry name" value="MltG"/>
    <property type="match status" value="1"/>
</dbReference>
<sequence>MAIALVVILPLYFLYSPAESGDNEPVEVKIKDGSSLSIVAGQLDNAGLIKSGLLFIAYIKVRGQENDLKSGRYIFSRSMNIPVIASMIIGGRSESDDVVVTIPEGFNIWEVDKRVASSGLIAPGQLAGYYLHKEGYLFPDTYHFDREVSAEGIANKMEENYFAKNGTNNNETLIIASLLEKEVKTKEDMALVAGIIKKRLELGMLLQIDASVAYGWCLKEVIKTEFKNFCDVTQAPIALEIRIDGPYNTYIRKGLPSGPISNPGLQAVEATLNFKESDYLYYLSTRDGSQMIYSKTSAEHAGNRRKYLGI</sequence>
<keyword evidence="5 7" id="KW-0456">Lyase</keyword>
<evidence type="ECO:0000313" key="8">
    <source>
        <dbReference type="EMBL" id="OGN01860.1"/>
    </source>
</evidence>
<dbReference type="NCBIfam" id="TIGR00247">
    <property type="entry name" value="endolytic transglycosylase MltG"/>
    <property type="match status" value="1"/>
</dbReference>